<protein>
    <submittedName>
        <fullName evidence="1">Uncharacterized protein</fullName>
    </submittedName>
</protein>
<dbReference type="EMBL" id="JACHWS010000001">
    <property type="protein sequence ID" value="MBB3036145.1"/>
    <property type="molecule type" value="Genomic_DNA"/>
</dbReference>
<evidence type="ECO:0000313" key="2">
    <source>
        <dbReference type="Proteomes" id="UP000567922"/>
    </source>
</evidence>
<dbReference type="RefSeq" id="WP_064439771.1">
    <property type="nucleotide sequence ID" value="NZ_BDDI01000005.1"/>
</dbReference>
<reference evidence="1 2" key="1">
    <citation type="submission" date="2020-08" db="EMBL/GenBank/DDBJ databases">
        <title>Sequencing the genomes of 1000 actinobacteria strains.</title>
        <authorList>
            <person name="Klenk H.-P."/>
        </authorList>
    </citation>
    <scope>NUCLEOTIDE SEQUENCE [LARGE SCALE GENOMIC DNA]</scope>
    <source>
        <strain evidence="1 2">DSM 45258</strain>
    </source>
</reference>
<proteinExistence type="predicted"/>
<dbReference type="Proteomes" id="UP000567922">
    <property type="component" value="Unassembled WGS sequence"/>
</dbReference>
<sequence>MSDDFGVRLPTHVLTAAEITHDVLVTMPDIAPFLSLGGGECVTHLYLRRGTLSGFAPGDIVGVVIGRTDTKVLRVDRDRLTRPRADLRTQVRRFVGEREGTPGGLHSLVAYLCGADPEFCREPSLPLSELLARYRVSRDGDRVGLDKFDFVKCRDEEQIKFLVAAHGMDVDEATAVATIHNRVRGALGGPGTVDLHRDVIRCAALIESAGAAYGLIAPWLFDEMYRSQILDLLSVSVAQTSHAQAAAVLAWACGAIAGAEGLTDDVVAFAHRCIRESPEWGPGIEFAAEVAIDRGEFDEAQRIITGLPRRKRKGLSPHSMLPALMREAELAPRISELDIATGLYRKLVRFTRSDPWARMALIEIAHELTVANAFWHVSNVFPAPGDSGLSCLVSDPLVVSCVAVEGGMLSHFLRTRGGLLPNNERALIERWAGVRRRLFVVDAAGDEDNLLTLTTVEGEVSTCYVSAEVRGKVVQGGTVLAWSVPLPSGVSAVFSLCTVPVPAAAVFDELARSAPTPRELLAALQLIEGDTGVMGRGSVANSVP</sequence>
<evidence type="ECO:0000313" key="1">
    <source>
        <dbReference type="EMBL" id="MBB3036145.1"/>
    </source>
</evidence>
<organism evidence="1 2">
    <name type="scientific">Hoyosella altamirensis</name>
    <dbReference type="NCBI Taxonomy" id="616997"/>
    <lineage>
        <taxon>Bacteria</taxon>
        <taxon>Bacillati</taxon>
        <taxon>Actinomycetota</taxon>
        <taxon>Actinomycetes</taxon>
        <taxon>Mycobacteriales</taxon>
        <taxon>Hoyosellaceae</taxon>
        <taxon>Hoyosella</taxon>
    </lineage>
</organism>
<keyword evidence="2" id="KW-1185">Reference proteome</keyword>
<gene>
    <name evidence="1" type="ORF">FHU29_000579</name>
</gene>
<comment type="caution">
    <text evidence="1">The sequence shown here is derived from an EMBL/GenBank/DDBJ whole genome shotgun (WGS) entry which is preliminary data.</text>
</comment>
<accession>A0A839RHQ5</accession>
<dbReference type="OrthoDB" id="3343588at2"/>
<name>A0A839RHQ5_9ACTN</name>
<dbReference type="AlphaFoldDB" id="A0A839RHQ5"/>